<dbReference type="Pfam" id="PF07370">
    <property type="entry name" value="DUF1489"/>
    <property type="match status" value="1"/>
</dbReference>
<keyword evidence="2" id="KW-1185">Reference proteome</keyword>
<name>A0A8B2P233_9HYPH</name>
<dbReference type="PIRSF" id="PIRSF032025">
    <property type="entry name" value="UCP032025"/>
    <property type="match status" value="1"/>
</dbReference>
<dbReference type="EMBL" id="QHHQ01000001">
    <property type="protein sequence ID" value="RAI04014.1"/>
    <property type="molecule type" value="Genomic_DNA"/>
</dbReference>
<gene>
    <name evidence="1" type="ORF">DLJ53_06005</name>
</gene>
<dbReference type="Proteomes" id="UP000249590">
    <property type="component" value="Unassembled WGS sequence"/>
</dbReference>
<comment type="caution">
    <text evidence="1">The sequence shown here is derived from an EMBL/GenBank/DDBJ whole genome shotgun (WGS) entry which is preliminary data.</text>
</comment>
<dbReference type="AlphaFoldDB" id="A0A8B2P233"/>
<dbReference type="OrthoDB" id="9798292at2"/>
<evidence type="ECO:0000313" key="1">
    <source>
        <dbReference type="EMBL" id="RAI04014.1"/>
    </source>
</evidence>
<reference evidence="1 2" key="1">
    <citation type="submission" date="2018-05" db="EMBL/GenBank/DDBJ databases">
        <title>Acuticoccus sediminis sp. nov., isolated from deep-sea sediment of Indian Ocean.</title>
        <authorList>
            <person name="Liu X."/>
            <person name="Lai Q."/>
            <person name="Du Y."/>
            <person name="Sun F."/>
            <person name="Zhang X."/>
            <person name="Wang S."/>
            <person name="Shao Z."/>
        </authorList>
    </citation>
    <scope>NUCLEOTIDE SEQUENCE [LARGE SCALE GENOMIC DNA]</scope>
    <source>
        <strain evidence="1 2">PTG4-2</strain>
    </source>
</reference>
<evidence type="ECO:0000313" key="2">
    <source>
        <dbReference type="Proteomes" id="UP000249590"/>
    </source>
</evidence>
<organism evidence="1 2">
    <name type="scientific">Acuticoccus sediminis</name>
    <dbReference type="NCBI Taxonomy" id="2184697"/>
    <lineage>
        <taxon>Bacteria</taxon>
        <taxon>Pseudomonadati</taxon>
        <taxon>Pseudomonadota</taxon>
        <taxon>Alphaproteobacteria</taxon>
        <taxon>Hyphomicrobiales</taxon>
        <taxon>Amorphaceae</taxon>
        <taxon>Acuticoccus</taxon>
    </lineage>
</organism>
<protein>
    <submittedName>
        <fullName evidence="1">DUF1489 domain-containing protein</fullName>
    </submittedName>
</protein>
<dbReference type="InterPro" id="IPR008320">
    <property type="entry name" value="UCP032025"/>
</dbReference>
<dbReference type="RefSeq" id="WP_111343150.1">
    <property type="nucleotide sequence ID" value="NZ_JAIWKD010000001.1"/>
</dbReference>
<proteinExistence type="predicted"/>
<accession>A0A8B2P233</accession>
<sequence>MTVHLLKLCVGVTSIDELRQSAERRGGADPSGAMRITTRMAPKRADEVLDEGSLYWVIKGSVQARQRVVGIEPFTDGAGVGRVHILLEPDVVAVRPRPCRAFQGWRYLRADEAPADFSLAAVDEAMPAAMRRDLLELCLI</sequence>